<name>A0A0U5B8P4_9MICO</name>
<keyword evidence="1" id="KW-0472">Membrane</keyword>
<evidence type="ECO:0000313" key="2">
    <source>
        <dbReference type="EMBL" id="BAU32217.1"/>
    </source>
</evidence>
<feature type="transmembrane region" description="Helical" evidence="1">
    <location>
        <begin position="41"/>
        <end position="63"/>
    </location>
</feature>
<dbReference type="AlphaFoldDB" id="A0A0U5B8P4"/>
<feature type="transmembrane region" description="Helical" evidence="1">
    <location>
        <begin position="359"/>
        <end position="380"/>
    </location>
</feature>
<reference evidence="2 3" key="2">
    <citation type="submission" date="2016-01" db="EMBL/GenBank/DDBJ databases">
        <title>Microcella alkaliphila JAM AC0309 whole genome shotgun sequence.</title>
        <authorList>
            <person name="Kurata A."/>
            <person name="Hirose Y."/>
            <person name="Kishimoto N."/>
            <person name="Kobayashi T."/>
        </authorList>
    </citation>
    <scope>NUCLEOTIDE SEQUENCE [LARGE SCALE GENOMIC DNA]</scope>
    <source>
        <strain evidence="2 3">JAM AC0309</strain>
    </source>
</reference>
<dbReference type="EMBL" id="AP017315">
    <property type="protein sequence ID" value="BAU32217.1"/>
    <property type="molecule type" value="Genomic_DNA"/>
</dbReference>
<protein>
    <submittedName>
        <fullName evidence="2">Hypothetical membrane protein</fullName>
    </submittedName>
</protein>
<accession>A0A0U5B8P4</accession>
<feature type="transmembrane region" description="Helical" evidence="1">
    <location>
        <begin position="283"/>
        <end position="308"/>
    </location>
</feature>
<keyword evidence="1" id="KW-0812">Transmembrane</keyword>
<feature type="transmembrane region" description="Helical" evidence="1">
    <location>
        <begin position="237"/>
        <end position="262"/>
    </location>
</feature>
<reference evidence="3" key="1">
    <citation type="submission" date="2015-12" db="EMBL/GenBank/DDBJ databases">
        <authorList>
            <person name="Shamseldin A."/>
            <person name="Moawad H."/>
            <person name="Abd El-Rahim W.M."/>
            <person name="Sadowsky M.J."/>
        </authorList>
    </citation>
    <scope>NUCLEOTIDE SEQUENCE [LARGE SCALE GENOMIC DNA]</scope>
    <source>
        <strain evidence="3">JAM AC0309</strain>
    </source>
</reference>
<evidence type="ECO:0000313" key="3">
    <source>
        <dbReference type="Proteomes" id="UP000218965"/>
    </source>
</evidence>
<evidence type="ECO:0000256" key="1">
    <source>
        <dbReference type="SAM" id="Phobius"/>
    </source>
</evidence>
<sequence length="403" mass="42857">MLMVENPSLSRAAVLDRRERARRDEQLRRSLPFPRSAWRRWALRFVFMVPGFIVVALGVPGMLGESSPNAELLARATAFEWDRADSLWLSLLYPHISTGIAVVLAPWGAAGLAIAGVVAAGFLLQGVIEILAQRAVSVSFGTALMVALAATPLFFFLVNENLAAFLAITFFGLALADVQRFVTWGNTGSGFRAGLLLAAAALSDSSGVVLLVVALVAAPFLRSGRWTTRGLRAANTLVLAFPALGTLATVILLNIAFFRVVWPDTGGQRWASIPERAEQLSIVYTEAPVTALLLASPVLVALLIAIMTRRPTVALVAVAAFALIQAGFVVGLVSVGAVGTTYLVVTLLAITLLPTGRSVIQNAVLTVVVLGQLVVGWVIALDRELVVDWMLIVSEAMRVAVGL</sequence>
<dbReference type="Proteomes" id="UP000218965">
    <property type="component" value="Chromosome"/>
</dbReference>
<feature type="transmembrane region" description="Helical" evidence="1">
    <location>
        <begin position="96"/>
        <end position="124"/>
    </location>
</feature>
<feature type="transmembrane region" description="Helical" evidence="1">
    <location>
        <begin position="194"/>
        <end position="217"/>
    </location>
</feature>
<feature type="transmembrane region" description="Helical" evidence="1">
    <location>
        <begin position="136"/>
        <end position="156"/>
    </location>
</feature>
<organism evidence="2 3">
    <name type="scientific">Microcella alkaliphila</name>
    <dbReference type="NCBI Taxonomy" id="279828"/>
    <lineage>
        <taxon>Bacteria</taxon>
        <taxon>Bacillati</taxon>
        <taxon>Actinomycetota</taxon>
        <taxon>Actinomycetes</taxon>
        <taxon>Micrococcales</taxon>
        <taxon>Microbacteriaceae</taxon>
        <taxon>Microcella</taxon>
    </lineage>
</organism>
<keyword evidence="1" id="KW-1133">Transmembrane helix</keyword>
<gene>
    <name evidence="2" type="ORF">MalAC0309_1364</name>
</gene>
<dbReference type="KEGG" id="malk:MalAC0309_1364"/>
<feature type="transmembrane region" description="Helical" evidence="1">
    <location>
        <begin position="314"/>
        <end position="347"/>
    </location>
</feature>
<proteinExistence type="predicted"/>